<dbReference type="SMART" id="SM00751">
    <property type="entry name" value="BSD"/>
    <property type="match status" value="1"/>
</dbReference>
<dbReference type="GeneID" id="39732457"/>
<dbReference type="OrthoDB" id="360521at2759"/>
<dbReference type="VEuPathDB" id="PlasmoDB:PGAL8A_00392700"/>
<accession>A0A1J1GP09</accession>
<proteinExistence type="predicted"/>
<dbReference type="EMBL" id="CVMV01000022">
    <property type="protein sequence ID" value="CRG94223.1"/>
    <property type="molecule type" value="Genomic_DNA"/>
</dbReference>
<evidence type="ECO:0000313" key="2">
    <source>
        <dbReference type="EMBL" id="CRG94223.1"/>
    </source>
</evidence>
<keyword evidence="3" id="KW-1185">Reference proteome</keyword>
<feature type="domain" description="BSD" evidence="1">
    <location>
        <begin position="281"/>
        <end position="334"/>
    </location>
</feature>
<comment type="caution">
    <text evidence="2">The sequence shown here is derived from an EMBL/GenBank/DDBJ whole genome shotgun (WGS) entry which is preliminary data.</text>
</comment>
<dbReference type="InterPro" id="IPR058878">
    <property type="entry name" value="PH_plasmodium"/>
</dbReference>
<dbReference type="Pfam" id="PF26279">
    <property type="entry name" value="PH_37"/>
    <property type="match status" value="1"/>
</dbReference>
<organism evidence="2 3">
    <name type="scientific">Plasmodium gallinaceum</name>
    <dbReference type="NCBI Taxonomy" id="5849"/>
    <lineage>
        <taxon>Eukaryota</taxon>
        <taxon>Sar</taxon>
        <taxon>Alveolata</taxon>
        <taxon>Apicomplexa</taxon>
        <taxon>Aconoidasida</taxon>
        <taxon>Haemosporida</taxon>
        <taxon>Plasmodiidae</taxon>
        <taxon>Plasmodium</taxon>
        <taxon>Plasmodium (Haemamoeba)</taxon>
    </lineage>
</organism>
<dbReference type="PROSITE" id="PS50858">
    <property type="entry name" value="BSD"/>
    <property type="match status" value="1"/>
</dbReference>
<dbReference type="AlphaFoldDB" id="A0A1J1GP09"/>
<protein>
    <recommendedName>
        <fullName evidence="1">BSD domain-containing protein</fullName>
    </recommendedName>
</protein>
<sequence>MEEEKILDSFEVLYNNEKGDLYLTNKFLIYISENTKKVKDENNSLFLIDDIDLKICVFSWKKTEKSKKKNKIRFTFAKTNNKNNFCFHDYNNTETFIFEFFNEKDYNNISEIINYLNKNNLKSHLYINFNLNLIKNNYKVYEELEISNTIHKKLNNEEVNLNNENNRSCIKENEGSNKFIEKEENKKIKNEEIKDIIGDSESHDSDENNENLNINESYLLNKIFDVDTHLKSLYDLCIQNKILNDKEFYNLHKNYIYEHKNIYSNDDINILKEPIFISEEQKNSKNVEINKEVSKLILSENQELKKLYDYYIENNILSENKFWFFLFNNRYSHLFFCDKNEKDVITNKNFLNIKDENTFEHLSYNLENLNQDIKGSLEKCILKEYLSTKSHNKKNILFKNNYYFKEENLEGFGIFTNEKLIRNNNNSYNLLINKFNNYCINIMKDKKFTFKKFYDDLKEKIDDTDLTLVERKQELYFNLEKKKNICDDENINDQLLENKDYLNNNFESFMDDLKSNKQQNKKNYSELFNIGRQLFVLNTKKCQNNQSLLIGTIDYEKHIIDIVKEYHLKINYLLNLFYTSYIPEQNKRNKILENLSKIKDEIQAKQEEYNSILIMGKPLLIHLFEQISICKKFNEKLHKYIQEKKKKT</sequence>
<dbReference type="RefSeq" id="XP_028527044.1">
    <property type="nucleotide sequence ID" value="XM_028670275.1"/>
</dbReference>
<name>A0A1J1GP09_PLAGA</name>
<dbReference type="InterPro" id="IPR005607">
    <property type="entry name" value="BSD_dom"/>
</dbReference>
<gene>
    <name evidence="2" type="ORF">PGAL8A_00392700</name>
</gene>
<dbReference type="Proteomes" id="UP000220797">
    <property type="component" value="Unassembled WGS sequence"/>
</dbReference>
<evidence type="ECO:0000259" key="1">
    <source>
        <dbReference type="PROSITE" id="PS50858"/>
    </source>
</evidence>
<reference evidence="2" key="1">
    <citation type="submission" date="2015-04" db="EMBL/GenBank/DDBJ databases">
        <authorList>
            <consortium name="Pathogen Informatics"/>
        </authorList>
    </citation>
    <scope>NUCLEOTIDE SEQUENCE [LARGE SCALE GENOMIC DNA]</scope>
    <source>
        <strain evidence="2">8A</strain>
    </source>
</reference>
<evidence type="ECO:0000313" key="3">
    <source>
        <dbReference type="Proteomes" id="UP000220797"/>
    </source>
</evidence>